<proteinExistence type="predicted"/>
<sequence length="180" mass="20058">MVEETGLHTELLDVPAAVCVRSYRSDWSPTLGLSYAAIGDLDVPLGGESGQPPRWFALDEEWDSVFPEDRARIRAHDRGWWPPALSRRADHRLRRDGCVMCRRAGPTRTPARCVTGPSSTCCSALSCGARALVGLDLDQLEPADSERLRQAKKARLVGVRGKGRTVFHRRTRAERVRPSR</sequence>
<gene>
    <name evidence="1" type="ORF">ACFSJ0_53660</name>
</gene>
<name>A0ABW4GUG4_9ACTN</name>
<reference evidence="2" key="1">
    <citation type="journal article" date="2019" name="Int. J. Syst. Evol. Microbiol.">
        <title>The Global Catalogue of Microorganisms (GCM) 10K type strain sequencing project: providing services to taxonomists for standard genome sequencing and annotation.</title>
        <authorList>
            <consortium name="The Broad Institute Genomics Platform"/>
            <consortium name="The Broad Institute Genome Sequencing Center for Infectious Disease"/>
            <person name="Wu L."/>
            <person name="Ma J."/>
        </authorList>
    </citation>
    <scope>NUCLEOTIDE SEQUENCE [LARGE SCALE GENOMIC DNA]</scope>
    <source>
        <strain evidence="2">CGMCC 1.15399</strain>
    </source>
</reference>
<dbReference type="Proteomes" id="UP001597097">
    <property type="component" value="Unassembled WGS sequence"/>
</dbReference>
<keyword evidence="2" id="KW-1185">Reference proteome</keyword>
<protein>
    <recommendedName>
        <fullName evidence="3">8-oxo-dGTP diphosphatase</fullName>
    </recommendedName>
</protein>
<dbReference type="EMBL" id="JBHUCM010000053">
    <property type="protein sequence ID" value="MFD1545974.1"/>
    <property type="molecule type" value="Genomic_DNA"/>
</dbReference>
<accession>A0ABW4GUG4</accession>
<evidence type="ECO:0000313" key="1">
    <source>
        <dbReference type="EMBL" id="MFD1545974.1"/>
    </source>
</evidence>
<organism evidence="1 2">
    <name type="scientific">Nonomuraea guangzhouensis</name>
    <dbReference type="NCBI Taxonomy" id="1291555"/>
    <lineage>
        <taxon>Bacteria</taxon>
        <taxon>Bacillati</taxon>
        <taxon>Actinomycetota</taxon>
        <taxon>Actinomycetes</taxon>
        <taxon>Streptosporangiales</taxon>
        <taxon>Streptosporangiaceae</taxon>
        <taxon>Nonomuraea</taxon>
    </lineage>
</organism>
<evidence type="ECO:0000313" key="2">
    <source>
        <dbReference type="Proteomes" id="UP001597097"/>
    </source>
</evidence>
<evidence type="ECO:0008006" key="3">
    <source>
        <dbReference type="Google" id="ProtNLM"/>
    </source>
</evidence>
<dbReference type="RefSeq" id="WP_246654401.1">
    <property type="nucleotide sequence ID" value="NZ_JAHKRM010000039.1"/>
</dbReference>
<comment type="caution">
    <text evidence="1">The sequence shown here is derived from an EMBL/GenBank/DDBJ whole genome shotgun (WGS) entry which is preliminary data.</text>
</comment>